<protein>
    <submittedName>
        <fullName evidence="1">Uncharacterized protein</fullName>
    </submittedName>
</protein>
<proteinExistence type="predicted"/>
<name>A0A5C6BRY1_9BACT</name>
<comment type="caution">
    <text evidence="1">The sequence shown here is derived from an EMBL/GenBank/DDBJ whole genome shotgun (WGS) entry which is preliminary data.</text>
</comment>
<dbReference type="EMBL" id="SJPT01000016">
    <property type="protein sequence ID" value="TWU15013.1"/>
    <property type="molecule type" value="Genomic_DNA"/>
</dbReference>
<dbReference type="Proteomes" id="UP000316304">
    <property type="component" value="Unassembled WGS sequence"/>
</dbReference>
<keyword evidence="2" id="KW-1185">Reference proteome</keyword>
<evidence type="ECO:0000313" key="2">
    <source>
        <dbReference type="Proteomes" id="UP000316304"/>
    </source>
</evidence>
<dbReference type="AlphaFoldDB" id="A0A5C6BRY1"/>
<accession>A0A5C6BRY1</accession>
<gene>
    <name evidence="1" type="ORF">Pla52o_55500</name>
</gene>
<organism evidence="1 2">
    <name type="scientific">Novipirellula galeiformis</name>
    <dbReference type="NCBI Taxonomy" id="2528004"/>
    <lineage>
        <taxon>Bacteria</taxon>
        <taxon>Pseudomonadati</taxon>
        <taxon>Planctomycetota</taxon>
        <taxon>Planctomycetia</taxon>
        <taxon>Pirellulales</taxon>
        <taxon>Pirellulaceae</taxon>
        <taxon>Novipirellula</taxon>
    </lineage>
</organism>
<reference evidence="1 2" key="1">
    <citation type="submission" date="2019-02" db="EMBL/GenBank/DDBJ databases">
        <title>Deep-cultivation of Planctomycetes and their phenomic and genomic characterization uncovers novel biology.</title>
        <authorList>
            <person name="Wiegand S."/>
            <person name="Jogler M."/>
            <person name="Boedeker C."/>
            <person name="Pinto D."/>
            <person name="Vollmers J."/>
            <person name="Rivas-Marin E."/>
            <person name="Kohn T."/>
            <person name="Peeters S.H."/>
            <person name="Heuer A."/>
            <person name="Rast P."/>
            <person name="Oberbeckmann S."/>
            <person name="Bunk B."/>
            <person name="Jeske O."/>
            <person name="Meyerdierks A."/>
            <person name="Storesund J.E."/>
            <person name="Kallscheuer N."/>
            <person name="Luecker S."/>
            <person name="Lage O.M."/>
            <person name="Pohl T."/>
            <person name="Merkel B.J."/>
            <person name="Hornburger P."/>
            <person name="Mueller R.-W."/>
            <person name="Bruemmer F."/>
            <person name="Labrenz M."/>
            <person name="Spormann A.M."/>
            <person name="Op Den Camp H."/>
            <person name="Overmann J."/>
            <person name="Amann R."/>
            <person name="Jetten M.S.M."/>
            <person name="Mascher T."/>
            <person name="Medema M.H."/>
            <person name="Devos D.P."/>
            <person name="Kaster A.-K."/>
            <person name="Ovreas L."/>
            <person name="Rohde M."/>
            <person name="Galperin M.Y."/>
            <person name="Jogler C."/>
        </authorList>
    </citation>
    <scope>NUCLEOTIDE SEQUENCE [LARGE SCALE GENOMIC DNA]</scope>
    <source>
        <strain evidence="1 2">Pla52o</strain>
    </source>
</reference>
<evidence type="ECO:0000313" key="1">
    <source>
        <dbReference type="EMBL" id="TWU15013.1"/>
    </source>
</evidence>
<sequence length="83" mass="9274">MDGLAVSMSPSPFKPISIRAHLRSGRTSVLSTRVVSRSSCEFQAQPILHQCFGEVYTNLDWIVESHTALDLSKVLARFTTHRT</sequence>